<dbReference type="EMBL" id="MU864557">
    <property type="protein sequence ID" value="KAK4183326.1"/>
    <property type="molecule type" value="Genomic_DNA"/>
</dbReference>
<reference evidence="2" key="2">
    <citation type="submission" date="2023-05" db="EMBL/GenBank/DDBJ databases">
        <authorList>
            <consortium name="Lawrence Berkeley National Laboratory"/>
            <person name="Steindorff A."/>
            <person name="Hensen N."/>
            <person name="Bonometti L."/>
            <person name="Westerberg I."/>
            <person name="Brannstrom I.O."/>
            <person name="Guillou S."/>
            <person name="Cros-Aarteil S."/>
            <person name="Calhoun S."/>
            <person name="Haridas S."/>
            <person name="Kuo A."/>
            <person name="Mondo S."/>
            <person name="Pangilinan J."/>
            <person name="Riley R."/>
            <person name="Labutti K."/>
            <person name="Andreopoulos B."/>
            <person name="Lipzen A."/>
            <person name="Chen C."/>
            <person name="Yanf M."/>
            <person name="Daum C."/>
            <person name="Ng V."/>
            <person name="Clum A."/>
            <person name="Ohm R."/>
            <person name="Martin F."/>
            <person name="Silar P."/>
            <person name="Natvig D."/>
            <person name="Lalanne C."/>
            <person name="Gautier V."/>
            <person name="Ament-Velasquez S.L."/>
            <person name="Kruys A."/>
            <person name="Hutchinson M.I."/>
            <person name="Powell A.J."/>
            <person name="Barry K."/>
            <person name="Miller A.N."/>
            <person name="Grigoriev I.V."/>
            <person name="Debuchy R."/>
            <person name="Gladieux P."/>
            <person name="Thoren M.H."/>
            <person name="Johannesson H."/>
        </authorList>
    </citation>
    <scope>NUCLEOTIDE SEQUENCE</scope>
    <source>
        <strain evidence="2">PSN309</strain>
    </source>
</reference>
<organism evidence="2 3">
    <name type="scientific">Podospora australis</name>
    <dbReference type="NCBI Taxonomy" id="1536484"/>
    <lineage>
        <taxon>Eukaryota</taxon>
        <taxon>Fungi</taxon>
        <taxon>Dikarya</taxon>
        <taxon>Ascomycota</taxon>
        <taxon>Pezizomycotina</taxon>
        <taxon>Sordariomycetes</taxon>
        <taxon>Sordariomycetidae</taxon>
        <taxon>Sordariales</taxon>
        <taxon>Podosporaceae</taxon>
        <taxon>Podospora</taxon>
    </lineage>
</organism>
<dbReference type="AlphaFoldDB" id="A0AAN6WK52"/>
<dbReference type="Gene3D" id="3.40.390.10">
    <property type="entry name" value="Collagenase (Catalytic Domain)"/>
    <property type="match status" value="1"/>
</dbReference>
<feature type="non-terminal residue" evidence="2">
    <location>
        <position position="1"/>
    </location>
</feature>
<name>A0AAN6WK52_9PEZI</name>
<dbReference type="InterPro" id="IPR024079">
    <property type="entry name" value="MetalloPept_cat_dom_sf"/>
</dbReference>
<protein>
    <recommendedName>
        <fullName evidence="4">Lysine-specific metallo-endopeptidase domain-containing protein</fullName>
    </recommendedName>
</protein>
<dbReference type="GO" id="GO:0008237">
    <property type="term" value="F:metallopeptidase activity"/>
    <property type="evidence" value="ECO:0007669"/>
    <property type="project" value="InterPro"/>
</dbReference>
<evidence type="ECO:0000313" key="2">
    <source>
        <dbReference type="EMBL" id="KAK4183326.1"/>
    </source>
</evidence>
<evidence type="ECO:0000313" key="3">
    <source>
        <dbReference type="Proteomes" id="UP001302126"/>
    </source>
</evidence>
<evidence type="ECO:0008006" key="4">
    <source>
        <dbReference type="Google" id="ProtNLM"/>
    </source>
</evidence>
<evidence type="ECO:0000256" key="1">
    <source>
        <dbReference type="SAM" id="MobiDB-lite"/>
    </source>
</evidence>
<keyword evidence="3" id="KW-1185">Reference proteome</keyword>
<feature type="region of interest" description="Disordered" evidence="1">
    <location>
        <begin position="95"/>
        <end position="114"/>
    </location>
</feature>
<accession>A0AAN6WK52</accession>
<sequence length="284" mass="31467">VNHASKAMGHIVGIIESPEDAHLFLSLPGMREQWPAYLAIFGGFTEFPDTLKPEDQSRMLPIARYVAEVFRNALVAMSTPANLNIEIHCTDRWLRDTDPDGKPPPGPDQFWDNRPTHHNLMTQGWVYMPGNPRCEPEDGGFTNAKVWGQGWDVVTLCPGMFASTWIPQQNNAETLQDVCSRQHPGTVMFDNLVRDKIARLLVHELMHSPNVIGKSDSNGNSPITDVPCPGDPSKDAYGWACVTDLAEQDPGKAKLNADNYSYFAAAVYCNGNNWSTGWAKPMAT</sequence>
<dbReference type="Proteomes" id="UP001302126">
    <property type="component" value="Unassembled WGS sequence"/>
</dbReference>
<gene>
    <name evidence="2" type="ORF">QBC35DRAFT_394105</name>
</gene>
<reference evidence="2" key="1">
    <citation type="journal article" date="2023" name="Mol. Phylogenet. Evol.">
        <title>Genome-scale phylogeny and comparative genomics of the fungal order Sordariales.</title>
        <authorList>
            <person name="Hensen N."/>
            <person name="Bonometti L."/>
            <person name="Westerberg I."/>
            <person name="Brannstrom I.O."/>
            <person name="Guillou S."/>
            <person name="Cros-Aarteil S."/>
            <person name="Calhoun S."/>
            <person name="Haridas S."/>
            <person name="Kuo A."/>
            <person name="Mondo S."/>
            <person name="Pangilinan J."/>
            <person name="Riley R."/>
            <person name="LaButti K."/>
            <person name="Andreopoulos B."/>
            <person name="Lipzen A."/>
            <person name="Chen C."/>
            <person name="Yan M."/>
            <person name="Daum C."/>
            <person name="Ng V."/>
            <person name="Clum A."/>
            <person name="Steindorff A."/>
            <person name="Ohm R.A."/>
            <person name="Martin F."/>
            <person name="Silar P."/>
            <person name="Natvig D.O."/>
            <person name="Lalanne C."/>
            <person name="Gautier V."/>
            <person name="Ament-Velasquez S.L."/>
            <person name="Kruys A."/>
            <person name="Hutchinson M.I."/>
            <person name="Powell A.J."/>
            <person name="Barry K."/>
            <person name="Miller A.N."/>
            <person name="Grigoriev I.V."/>
            <person name="Debuchy R."/>
            <person name="Gladieux P."/>
            <person name="Hiltunen Thoren M."/>
            <person name="Johannesson H."/>
        </authorList>
    </citation>
    <scope>NUCLEOTIDE SEQUENCE</scope>
    <source>
        <strain evidence="2">PSN309</strain>
    </source>
</reference>
<dbReference type="SUPFAM" id="SSF55486">
    <property type="entry name" value="Metalloproteases ('zincins'), catalytic domain"/>
    <property type="match status" value="1"/>
</dbReference>
<comment type="caution">
    <text evidence="2">The sequence shown here is derived from an EMBL/GenBank/DDBJ whole genome shotgun (WGS) entry which is preliminary data.</text>
</comment>
<proteinExistence type="predicted"/>